<evidence type="ECO:0000259" key="8">
    <source>
        <dbReference type="Pfam" id="PF02434"/>
    </source>
</evidence>
<evidence type="ECO:0000256" key="5">
    <source>
        <dbReference type="ARBA" id="ARBA00022968"/>
    </source>
</evidence>
<protein>
    <recommendedName>
        <fullName evidence="8">Fringe-like glycosyltransferase domain-containing protein</fullName>
    </recommendedName>
</protein>
<name>A0A481Z1M5_9VIRU</name>
<dbReference type="EMBL" id="MK500430">
    <property type="protein sequence ID" value="QBK89617.1"/>
    <property type="molecule type" value="Genomic_DNA"/>
</dbReference>
<gene>
    <name evidence="9" type="ORF">LCPAC001_01270</name>
</gene>
<evidence type="ECO:0000313" key="9">
    <source>
        <dbReference type="EMBL" id="QBK89617.1"/>
    </source>
</evidence>
<evidence type="ECO:0000256" key="3">
    <source>
        <dbReference type="ARBA" id="ARBA00022679"/>
    </source>
</evidence>
<dbReference type="GO" id="GO:0016757">
    <property type="term" value="F:glycosyltransferase activity"/>
    <property type="evidence" value="ECO:0007669"/>
    <property type="project" value="UniProtKB-KW"/>
</dbReference>
<dbReference type="InterPro" id="IPR003378">
    <property type="entry name" value="Fringe-like_glycosylTrfase"/>
</dbReference>
<dbReference type="Pfam" id="PF02434">
    <property type="entry name" value="Fringe"/>
    <property type="match status" value="1"/>
</dbReference>
<proteinExistence type="predicted"/>
<keyword evidence="7" id="KW-0472">Membrane</keyword>
<evidence type="ECO:0000256" key="4">
    <source>
        <dbReference type="ARBA" id="ARBA00022692"/>
    </source>
</evidence>
<organism evidence="9">
    <name type="scientific">Pithovirus LCPAC001</name>
    <dbReference type="NCBI Taxonomy" id="2506585"/>
    <lineage>
        <taxon>Viruses</taxon>
        <taxon>Pithoviruses</taxon>
    </lineage>
</organism>
<dbReference type="GO" id="GO:0016020">
    <property type="term" value="C:membrane"/>
    <property type="evidence" value="ECO:0007669"/>
    <property type="project" value="UniProtKB-SubCell"/>
</dbReference>
<sequence length="625" mass="73182">MFPPDCTLTTAWIDVTKYNDKCMSSNTAINEMEALLKIPCYLVIFSDSQSITKMKNIRAKYKLNHLTKYIQVKFEDLYCYKYLDIITKNRVIYHPTADSRTCPASHLVTINKIDFVLQTIKMNPFNTAKFGWIDANIRLKASKMCTNYNDNTLLHILDNITDKFHIQIMNVCDKKYKKLENKKEYYEKYRYVVCGGFFTTGKEVGIKILNRLKEIFEETTLSGYGHGEEMLYLEVIDEFYESITRSYGDYKHILDNFTQTNVAFEYINIMILQKYLNFKYYKEAYDCCKHILKTIETYKVEINYNTYISILFKFYIVTFYYKRDESLLIVDHIMHLVKLNPKFKSAFDLNYTFYISQFSFINPNIKYEPITKKLTNLVICVFACATIPKYKNEIIKIDQTWGERARSKDVDVLYFLGEEQTDLIGNNYIYLEGVLNNYESASVKQNLGLKYVHEHYNTNFVLCCGTDAYINIDKLLVTLGSFDSKNSLYIGGHGDDRIIGSKSYHFHSGGSGFVLSKNSFDQIYPYLENLFTEWTTICNKYNVEYLKPACDVSIAYILEEKCKTTTVRLNGFISCNQNGLAYNNTYVCCGDKIVKKNIIVCHSMTLKDFDDFTKELEKNKYYLEK</sequence>
<dbReference type="Pfam" id="PF09612">
    <property type="entry name" value="HtrL_YibB"/>
    <property type="match status" value="1"/>
</dbReference>
<dbReference type="InterPro" id="IPR011735">
    <property type="entry name" value="WlaTC/HtrL_glycosyltransf"/>
</dbReference>
<dbReference type="Gene3D" id="3.90.550.50">
    <property type="match status" value="1"/>
</dbReference>
<evidence type="ECO:0000256" key="7">
    <source>
        <dbReference type="ARBA" id="ARBA00023136"/>
    </source>
</evidence>
<evidence type="ECO:0000256" key="6">
    <source>
        <dbReference type="ARBA" id="ARBA00022989"/>
    </source>
</evidence>
<keyword evidence="4" id="KW-0812">Transmembrane</keyword>
<feature type="domain" description="Fringe-like glycosyltransferase" evidence="8">
    <location>
        <begin position="382"/>
        <end position="576"/>
    </location>
</feature>
<evidence type="ECO:0000256" key="2">
    <source>
        <dbReference type="ARBA" id="ARBA00022676"/>
    </source>
</evidence>
<keyword evidence="3" id="KW-0808">Transferase</keyword>
<keyword evidence="5" id="KW-0735">Signal-anchor</keyword>
<comment type="subcellular location">
    <subcellularLocation>
        <location evidence="1">Membrane</location>
        <topology evidence="1">Single-pass type II membrane protein</topology>
    </subcellularLocation>
</comment>
<reference evidence="9" key="1">
    <citation type="journal article" date="2019" name="MBio">
        <title>Virus Genomes from Deep Sea Sediments Expand the Ocean Megavirome and Support Independent Origins of Viral Gigantism.</title>
        <authorList>
            <person name="Backstrom D."/>
            <person name="Yutin N."/>
            <person name="Jorgensen S.L."/>
            <person name="Dharamshi J."/>
            <person name="Homa F."/>
            <person name="Zaremba-Niedwiedzka K."/>
            <person name="Spang A."/>
            <person name="Wolf Y.I."/>
            <person name="Koonin E.V."/>
            <person name="Ettema T.J."/>
        </authorList>
    </citation>
    <scope>NUCLEOTIDE SEQUENCE</scope>
</reference>
<keyword evidence="2" id="KW-0328">Glycosyltransferase</keyword>
<accession>A0A481Z1M5</accession>
<evidence type="ECO:0000256" key="1">
    <source>
        <dbReference type="ARBA" id="ARBA00004606"/>
    </source>
</evidence>
<keyword evidence="6" id="KW-1133">Transmembrane helix</keyword>